<dbReference type="Gene3D" id="1.25.40.10">
    <property type="entry name" value="Tetratricopeptide repeat domain"/>
    <property type="match status" value="1"/>
</dbReference>
<dbReference type="PRINTS" id="PR00364">
    <property type="entry name" value="DISEASERSIST"/>
</dbReference>
<evidence type="ECO:0000313" key="3">
    <source>
        <dbReference type="Proteomes" id="UP000800040"/>
    </source>
</evidence>
<feature type="domain" description="Orc1-like AAA ATPase" evidence="1">
    <location>
        <begin position="54"/>
        <end position="183"/>
    </location>
</feature>
<sequence>MNKFEDAQEEDFETVAEVVQSMVEASPKLLQARSQCVSKHKIDFSLRGVPVVSQFVARDAEMQALEELLIDPALATSRRNVVVVHGLGGIGKTQLVVEFARKHQRQFSGIFWLDGSSEASLNQSFVDMAQRLPRGELTADGVQMLSQATVEADVAVRECQQWLSMSSNSHWLLIIDNVDRDHRDQDDSQAYNVKEYFPHADHGSILITSRLATLQRFGSGVKVGTVAVEQALAILENNAGSVVKDADVVLELLHGLPLALTQAGSYMRETNASAATYAKHYDSTWGRLMKKEERFPLEEYSDRSVLTTWTISYEQVQRQSEEAACLLKLWGFLDSGEVWYELIAASKDLAGETGVPTWLLEIAEDELAFSEAIGLLSRCSLVDGQEGTDSHSMHSVLHRWCGYLAEDGERHELGCLAAGLVALSVPSESDVEFWRKRKRIMAHGLRVSGWTVGAGGLSEERAVGTSIQPGSFYNLGYLLGDEDRQRAVQMYQRALDGYEKAWGPEHTSTLDTVNNLDTLYVDLGRLDEAETMLQRVLDGYAKVVSPDNLMTYVPALNNMGAFASLRESQGCVDDARWWYSQALLGYEKTFGRDHDKCESLRTKLALLARNEGEQSSFADARLIEDYPSRENIADSIASLTKLTWYQHRLVTNCKSLAEADT</sequence>
<dbReference type="InterPro" id="IPR041664">
    <property type="entry name" value="AAA_16"/>
</dbReference>
<dbReference type="Pfam" id="PF13424">
    <property type="entry name" value="TPR_12"/>
    <property type="match status" value="1"/>
</dbReference>
<accession>A0A6A5K142</accession>
<dbReference type="Gene3D" id="3.40.50.300">
    <property type="entry name" value="P-loop containing nucleotide triphosphate hydrolases"/>
    <property type="match status" value="1"/>
</dbReference>
<dbReference type="InterPro" id="IPR011990">
    <property type="entry name" value="TPR-like_helical_dom_sf"/>
</dbReference>
<evidence type="ECO:0000259" key="1">
    <source>
        <dbReference type="Pfam" id="PF13191"/>
    </source>
</evidence>
<dbReference type="EMBL" id="ML975416">
    <property type="protein sequence ID" value="KAF1829960.1"/>
    <property type="molecule type" value="Genomic_DNA"/>
</dbReference>
<reference evidence="2" key="1">
    <citation type="submission" date="2020-01" db="EMBL/GenBank/DDBJ databases">
        <authorList>
            <consortium name="DOE Joint Genome Institute"/>
            <person name="Haridas S."/>
            <person name="Albert R."/>
            <person name="Binder M."/>
            <person name="Bloem J."/>
            <person name="Labutti K."/>
            <person name="Salamov A."/>
            <person name="Andreopoulos B."/>
            <person name="Baker S.E."/>
            <person name="Barry K."/>
            <person name="Bills G."/>
            <person name="Bluhm B.H."/>
            <person name="Cannon C."/>
            <person name="Castanera R."/>
            <person name="Culley D.E."/>
            <person name="Daum C."/>
            <person name="Ezra D."/>
            <person name="Gonzalez J.B."/>
            <person name="Henrissat B."/>
            <person name="Kuo A."/>
            <person name="Liang C."/>
            <person name="Lipzen A."/>
            <person name="Lutzoni F."/>
            <person name="Magnuson J."/>
            <person name="Mondo S."/>
            <person name="Nolan M."/>
            <person name="Ohm R."/>
            <person name="Pangilinan J."/>
            <person name="Park H.-J."/>
            <person name="Ramirez L."/>
            <person name="Alfaro M."/>
            <person name="Sun H."/>
            <person name="Tritt A."/>
            <person name="Yoshinaga Y."/>
            <person name="Zwiers L.-H."/>
            <person name="Turgeon B.G."/>
            <person name="Goodwin S.B."/>
            <person name="Spatafora J.W."/>
            <person name="Crous P.W."/>
            <person name="Grigoriev I.V."/>
        </authorList>
    </citation>
    <scope>NUCLEOTIDE SEQUENCE</scope>
    <source>
        <strain evidence="2">P77</strain>
    </source>
</reference>
<dbReference type="Pfam" id="PF13191">
    <property type="entry name" value="AAA_16"/>
    <property type="match status" value="1"/>
</dbReference>
<dbReference type="SUPFAM" id="SSF52540">
    <property type="entry name" value="P-loop containing nucleoside triphosphate hydrolases"/>
    <property type="match status" value="1"/>
</dbReference>
<dbReference type="PANTHER" id="PTHR35205:SF1">
    <property type="entry name" value="ZU5 DOMAIN-CONTAINING PROTEIN"/>
    <property type="match status" value="1"/>
</dbReference>
<dbReference type="Proteomes" id="UP000800040">
    <property type="component" value="Unassembled WGS sequence"/>
</dbReference>
<dbReference type="AlphaFoldDB" id="A0A6A5K142"/>
<proteinExistence type="predicted"/>
<organism evidence="2 3">
    <name type="scientific">Decorospora gaudefroyi</name>
    <dbReference type="NCBI Taxonomy" id="184978"/>
    <lineage>
        <taxon>Eukaryota</taxon>
        <taxon>Fungi</taxon>
        <taxon>Dikarya</taxon>
        <taxon>Ascomycota</taxon>
        <taxon>Pezizomycotina</taxon>
        <taxon>Dothideomycetes</taxon>
        <taxon>Pleosporomycetidae</taxon>
        <taxon>Pleosporales</taxon>
        <taxon>Pleosporineae</taxon>
        <taxon>Pleosporaceae</taxon>
        <taxon>Decorospora</taxon>
    </lineage>
</organism>
<keyword evidence="3" id="KW-1185">Reference proteome</keyword>
<dbReference type="PANTHER" id="PTHR35205">
    <property type="entry name" value="NB-ARC AND TPR DOMAIN PROTEIN"/>
    <property type="match status" value="1"/>
</dbReference>
<name>A0A6A5K142_9PLEO</name>
<gene>
    <name evidence="2" type="ORF">BDW02DRAFT_124922</name>
</gene>
<dbReference type="OrthoDB" id="1658288at2759"/>
<dbReference type="InterPro" id="IPR027417">
    <property type="entry name" value="P-loop_NTPase"/>
</dbReference>
<evidence type="ECO:0000313" key="2">
    <source>
        <dbReference type="EMBL" id="KAF1829960.1"/>
    </source>
</evidence>
<dbReference type="SUPFAM" id="SSF48452">
    <property type="entry name" value="TPR-like"/>
    <property type="match status" value="1"/>
</dbReference>
<protein>
    <recommendedName>
        <fullName evidence="1">Orc1-like AAA ATPase domain-containing protein</fullName>
    </recommendedName>
</protein>